<organism evidence="3 5">
    <name type="scientific">Eiseniibacteriota bacterium</name>
    <dbReference type="NCBI Taxonomy" id="2212470"/>
    <lineage>
        <taxon>Bacteria</taxon>
        <taxon>Candidatus Eiseniibacteriota</taxon>
    </lineage>
</organism>
<reference evidence="4 5" key="1">
    <citation type="journal article" date="2019" name="Nat. Microbiol.">
        <title>Mediterranean grassland soil C-N compound turnover is dependent on rainfall and depth, and is mediated by genomically divergent microorganisms.</title>
        <authorList>
            <person name="Diamond S."/>
            <person name="Andeer P.F."/>
            <person name="Li Z."/>
            <person name="Crits-Christoph A."/>
            <person name="Burstein D."/>
            <person name="Anantharaman K."/>
            <person name="Lane K.R."/>
            <person name="Thomas B.C."/>
            <person name="Pan C."/>
            <person name="Northen T.R."/>
            <person name="Banfield J.F."/>
        </authorList>
    </citation>
    <scope>NUCLEOTIDE SEQUENCE [LARGE SCALE GENOMIC DNA]</scope>
    <source>
        <strain evidence="2">WS_1</strain>
        <strain evidence="3">WS_5</strain>
    </source>
</reference>
<gene>
    <name evidence="2" type="ORF">E6K71_04445</name>
    <name evidence="3" type="ORF">E6K75_08065</name>
</gene>
<evidence type="ECO:0000256" key="1">
    <source>
        <dbReference type="SAM" id="SignalP"/>
    </source>
</evidence>
<dbReference type="Proteomes" id="UP000316292">
    <property type="component" value="Unassembled WGS sequence"/>
</dbReference>
<feature type="signal peptide" evidence="1">
    <location>
        <begin position="1"/>
        <end position="23"/>
    </location>
</feature>
<name>A0A538SZA0_UNCEI</name>
<protein>
    <submittedName>
        <fullName evidence="3">Uncharacterized protein</fullName>
    </submittedName>
</protein>
<evidence type="ECO:0000313" key="4">
    <source>
        <dbReference type="Proteomes" id="UP000316292"/>
    </source>
</evidence>
<dbReference type="Proteomes" id="UP000320913">
    <property type="component" value="Unassembled WGS sequence"/>
</dbReference>
<evidence type="ECO:0000313" key="2">
    <source>
        <dbReference type="EMBL" id="TMQ49594.1"/>
    </source>
</evidence>
<evidence type="ECO:0000313" key="5">
    <source>
        <dbReference type="Proteomes" id="UP000320913"/>
    </source>
</evidence>
<keyword evidence="1" id="KW-0732">Signal</keyword>
<dbReference type="AlphaFoldDB" id="A0A538SZA0"/>
<proteinExistence type="predicted"/>
<accession>A0A538SZA0</accession>
<dbReference type="EMBL" id="VBOR01000055">
    <property type="protein sequence ID" value="TMQ49594.1"/>
    <property type="molecule type" value="Genomic_DNA"/>
</dbReference>
<feature type="chain" id="PRO_5039810590" evidence="1">
    <location>
        <begin position="24"/>
        <end position="451"/>
    </location>
</feature>
<evidence type="ECO:0000313" key="3">
    <source>
        <dbReference type="EMBL" id="TMQ56695.1"/>
    </source>
</evidence>
<sequence length="451" mass="48358">MTKVTSLTIAVIACALFAGTAESQTLDARRLGMGGVVTSDVGDFSGSNIAFRAVPKGAGGTGSIPLPLGLIQYLSDHPVYDSKDSLFNIYKIANVLLNPPLTIQLVKPKEVSGDISIFIAQDSLKVDLADVKRVIPENSMKQGGVMHLFGIHRNFGKGFVQIGSLVHLRNELTLSNQLRDALRDARPFTSNTRYGLTDEGRAQAAIAFQVGYAARALYRAPAKESSTDPRQNRATALYLGAAPKYLLGLAYGDARGEGGVTTGDTLFASSNPVTIDMDSQTRNSGIGGSGGLGSGIGSDLGAVLYWNNFELGLGLNDFGSQIKWNVTRRRHLYDDVTNQFTTTVVAKDEKYTSRIPVTTTINVAKRIGRTTLAADLVDGDLRTTMHAGAELWFGMWAVRSGIYRDQNQMAQFAGGGGYRFGKLGLDLAIATNSRNISRERGAELSASLSLY</sequence>
<comment type="caution">
    <text evidence="3">The sequence shown here is derived from an EMBL/GenBank/DDBJ whole genome shotgun (WGS) entry which is preliminary data.</text>
</comment>
<dbReference type="EMBL" id="VBOV01000194">
    <property type="protein sequence ID" value="TMQ56695.1"/>
    <property type="molecule type" value="Genomic_DNA"/>
</dbReference>